<name>A0A5P1FPK4_ASPOF</name>
<organism evidence="1 2">
    <name type="scientific">Asparagus officinalis</name>
    <name type="common">Garden asparagus</name>
    <dbReference type="NCBI Taxonomy" id="4686"/>
    <lineage>
        <taxon>Eukaryota</taxon>
        <taxon>Viridiplantae</taxon>
        <taxon>Streptophyta</taxon>
        <taxon>Embryophyta</taxon>
        <taxon>Tracheophyta</taxon>
        <taxon>Spermatophyta</taxon>
        <taxon>Magnoliopsida</taxon>
        <taxon>Liliopsida</taxon>
        <taxon>Asparagales</taxon>
        <taxon>Asparagaceae</taxon>
        <taxon>Asparagoideae</taxon>
        <taxon>Asparagus</taxon>
    </lineage>
</organism>
<accession>A0A5P1FPK4</accession>
<proteinExistence type="predicted"/>
<sequence>MDESADWRMKFDEQLERSKGRIKKCYRGTDHAEKDKSDHKFKRKDGEAVNQLKKAMAVAVSKFAQWFTLHKLRSLLMRIVMPADAVAAANVRNDVICSTKQKYELPV</sequence>
<dbReference type="EMBL" id="CM007381">
    <property type="protein sequence ID" value="ONK79643.1"/>
    <property type="molecule type" value="Genomic_DNA"/>
</dbReference>
<keyword evidence="2" id="KW-1185">Reference proteome</keyword>
<evidence type="ECO:0000313" key="1">
    <source>
        <dbReference type="EMBL" id="ONK79643.1"/>
    </source>
</evidence>
<evidence type="ECO:0000313" key="2">
    <source>
        <dbReference type="Proteomes" id="UP000243459"/>
    </source>
</evidence>
<dbReference type="AlphaFoldDB" id="A0A5P1FPK4"/>
<gene>
    <name evidence="1" type="ORF">A4U43_C01F8460</name>
</gene>
<protein>
    <submittedName>
        <fullName evidence="1">Uncharacterized protein</fullName>
    </submittedName>
</protein>
<dbReference type="Gramene" id="ONK79643">
    <property type="protein sequence ID" value="ONK79643"/>
    <property type="gene ID" value="A4U43_C01F8460"/>
</dbReference>
<dbReference type="Proteomes" id="UP000243459">
    <property type="component" value="Chromosome 1"/>
</dbReference>
<reference evidence="2" key="1">
    <citation type="journal article" date="2017" name="Nat. Commun.">
        <title>The asparagus genome sheds light on the origin and evolution of a young Y chromosome.</title>
        <authorList>
            <person name="Harkess A."/>
            <person name="Zhou J."/>
            <person name="Xu C."/>
            <person name="Bowers J.E."/>
            <person name="Van der Hulst R."/>
            <person name="Ayyampalayam S."/>
            <person name="Mercati F."/>
            <person name="Riccardi P."/>
            <person name="McKain M.R."/>
            <person name="Kakrana A."/>
            <person name="Tang H."/>
            <person name="Ray J."/>
            <person name="Groenendijk J."/>
            <person name="Arikit S."/>
            <person name="Mathioni S.M."/>
            <person name="Nakano M."/>
            <person name="Shan H."/>
            <person name="Telgmann-Rauber A."/>
            <person name="Kanno A."/>
            <person name="Yue Z."/>
            <person name="Chen H."/>
            <person name="Li W."/>
            <person name="Chen Y."/>
            <person name="Xu X."/>
            <person name="Zhang Y."/>
            <person name="Luo S."/>
            <person name="Chen H."/>
            <person name="Gao J."/>
            <person name="Mao Z."/>
            <person name="Pires J.C."/>
            <person name="Luo M."/>
            <person name="Kudrna D."/>
            <person name="Wing R.A."/>
            <person name="Meyers B.C."/>
            <person name="Yi K."/>
            <person name="Kong H."/>
            <person name="Lavrijsen P."/>
            <person name="Sunseri F."/>
            <person name="Falavigna A."/>
            <person name="Ye Y."/>
            <person name="Leebens-Mack J.H."/>
            <person name="Chen G."/>
        </authorList>
    </citation>
    <scope>NUCLEOTIDE SEQUENCE [LARGE SCALE GENOMIC DNA]</scope>
    <source>
        <strain evidence="2">cv. DH0086</strain>
    </source>
</reference>